<dbReference type="SUPFAM" id="SSF52777">
    <property type="entry name" value="CoA-dependent acyltransferases"/>
    <property type="match status" value="2"/>
</dbReference>
<dbReference type="GO" id="GO:0005739">
    <property type="term" value="C:mitochondrion"/>
    <property type="evidence" value="ECO:0007669"/>
    <property type="project" value="TreeGrafter"/>
</dbReference>
<dbReference type="Proteomes" id="UP000190312">
    <property type="component" value="Unassembled WGS sequence"/>
</dbReference>
<sequence>MDPPRYKQCSQLQGPLGPKVTVAGQVLLPTTAVSFSSFDGCILNHIQQTKAVILTPRQRNVRFSLIRDKPSGTTFLTIAIHHAFCDAFTRYLLERDFMRALDAPDDIQRGPPKPWYRDFAQYLKTHQDDEKAFKYWNDYIKGSTTEVVCRGPLGPTREHSILTNSMAITVPKKYQVGLGAVIVTAWSLALAQHSGLFDFVFKMGKLGRSYPYPGLDQMGGPLLATSLFRFRLTDTEESIQRILRSVQQELASHEIYEHGLKTLHSSGLPPVQSFVNVKLGTHTMQPTSIGDMTVHPRPDLESWDVQLPTSIYLEVAQELSGTRMKMCYRSGHIGHQKAQLLFENFHDILDNIDGEDFGVGQLIRKGKPVDNMTYKSIWLNKQRLYWSRRLNLPMCESPPAGFPFPTAEVQSILLVLSERYPEKIAEVVERLYRGLWGDGDSGIVTTDGFMGVLGDVFGEVVAGEILCSSQDSETKLRLTENTQKAVDTGAFGLPWIECVNAQGEKECFWGVDHMERVVEFLGFERADSKWGF</sequence>
<dbReference type="EMBL" id="MKZY01000005">
    <property type="protein sequence ID" value="OOO09048.1"/>
    <property type="molecule type" value="Genomic_DNA"/>
</dbReference>
<dbReference type="Gene3D" id="3.40.30.10">
    <property type="entry name" value="Glutaredoxin"/>
    <property type="match status" value="1"/>
</dbReference>
<gene>
    <name evidence="2" type="ORF">OAory_01103440</name>
</gene>
<dbReference type="InterPro" id="IPR051924">
    <property type="entry name" value="GST_Kappa/NadH"/>
</dbReference>
<dbReference type="InterPro" id="IPR023213">
    <property type="entry name" value="CAT-like_dom_sf"/>
</dbReference>
<dbReference type="InterPro" id="IPR001242">
    <property type="entry name" value="Condensation_dom"/>
</dbReference>
<dbReference type="Pfam" id="PF00668">
    <property type="entry name" value="Condensation"/>
    <property type="match status" value="1"/>
</dbReference>
<dbReference type="InterPro" id="IPR036249">
    <property type="entry name" value="Thioredoxin-like_sf"/>
</dbReference>
<dbReference type="Gene3D" id="3.30.559.10">
    <property type="entry name" value="Chloramphenicol acetyltransferase-like domain"/>
    <property type="match status" value="1"/>
</dbReference>
<dbReference type="VEuPathDB" id="FungiDB:AO090038000465"/>
<dbReference type="GO" id="GO:0004602">
    <property type="term" value="F:glutathione peroxidase activity"/>
    <property type="evidence" value="ECO:0007669"/>
    <property type="project" value="TreeGrafter"/>
</dbReference>
<evidence type="ECO:0000313" key="3">
    <source>
        <dbReference type="Proteomes" id="UP000190312"/>
    </source>
</evidence>
<evidence type="ECO:0000259" key="1">
    <source>
        <dbReference type="Pfam" id="PF00668"/>
    </source>
</evidence>
<dbReference type="AlphaFoldDB" id="A0A1S9DJ36"/>
<dbReference type="SUPFAM" id="SSF52833">
    <property type="entry name" value="Thioredoxin-like"/>
    <property type="match status" value="1"/>
</dbReference>
<dbReference type="PANTHER" id="PTHR42943:SF2">
    <property type="entry name" value="GLUTATHIONE S-TRANSFERASE KAPPA 1"/>
    <property type="match status" value="1"/>
</dbReference>
<dbReference type="GO" id="GO:0006749">
    <property type="term" value="P:glutathione metabolic process"/>
    <property type="evidence" value="ECO:0007669"/>
    <property type="project" value="TreeGrafter"/>
</dbReference>
<dbReference type="GO" id="GO:0005777">
    <property type="term" value="C:peroxisome"/>
    <property type="evidence" value="ECO:0007669"/>
    <property type="project" value="TreeGrafter"/>
</dbReference>
<dbReference type="GO" id="GO:0004364">
    <property type="term" value="F:glutathione transferase activity"/>
    <property type="evidence" value="ECO:0007669"/>
    <property type="project" value="TreeGrafter"/>
</dbReference>
<evidence type="ECO:0000313" key="2">
    <source>
        <dbReference type="EMBL" id="OOO09048.1"/>
    </source>
</evidence>
<organism evidence="2 3">
    <name type="scientific">Aspergillus oryzae</name>
    <name type="common">Yellow koji mold</name>
    <dbReference type="NCBI Taxonomy" id="5062"/>
    <lineage>
        <taxon>Eukaryota</taxon>
        <taxon>Fungi</taxon>
        <taxon>Dikarya</taxon>
        <taxon>Ascomycota</taxon>
        <taxon>Pezizomycotina</taxon>
        <taxon>Eurotiomycetes</taxon>
        <taxon>Eurotiomycetidae</taxon>
        <taxon>Eurotiales</taxon>
        <taxon>Aspergillaceae</taxon>
        <taxon>Aspergillus</taxon>
        <taxon>Aspergillus subgen. Circumdati</taxon>
    </lineage>
</organism>
<name>A0A1S9DJ36_ASPOZ</name>
<proteinExistence type="predicted"/>
<dbReference type="OrthoDB" id="416786at2759"/>
<accession>A0A1S9DJ36</accession>
<protein>
    <submittedName>
        <fullName evidence="2">Condensation domain protein</fullName>
    </submittedName>
</protein>
<comment type="caution">
    <text evidence="2">The sequence shown here is derived from an EMBL/GenBank/DDBJ whole genome shotgun (WGS) entry which is preliminary data.</text>
</comment>
<dbReference type="Gene3D" id="3.30.559.30">
    <property type="entry name" value="Nonribosomal peptide synthetase, condensation domain"/>
    <property type="match status" value="1"/>
</dbReference>
<feature type="domain" description="Condensation" evidence="1">
    <location>
        <begin position="61"/>
        <end position="253"/>
    </location>
</feature>
<reference evidence="2 3" key="1">
    <citation type="submission" date="2016-10" db="EMBL/GenBank/DDBJ databases">
        <title>Genome sequencing of Aspergillus oryzae BCC7051.</title>
        <authorList>
            <person name="Thammarongtham C."/>
            <person name="Vorapreeda T."/>
            <person name="Nookaew I."/>
            <person name="Srisuk T."/>
            <person name="Land M."/>
            <person name="Jeennor S."/>
            <person name="Laoteng K."/>
        </authorList>
    </citation>
    <scope>NUCLEOTIDE SEQUENCE [LARGE SCALE GENOMIC DNA]</scope>
    <source>
        <strain evidence="2 3">BCC7051</strain>
    </source>
</reference>
<dbReference type="PANTHER" id="PTHR42943">
    <property type="entry name" value="GLUTATHIONE S-TRANSFERASE KAPPA"/>
    <property type="match status" value="1"/>
</dbReference>